<evidence type="ECO:0000256" key="4">
    <source>
        <dbReference type="PIRNR" id="PIRNR037567"/>
    </source>
</evidence>
<comment type="similarity">
    <text evidence="1 4">Belongs to the trimethylamine methyltransferase family.</text>
</comment>
<dbReference type="OrthoDB" id="5418352at2"/>
<dbReference type="EC" id="2.1.1.-" evidence="4"/>
<evidence type="ECO:0000313" key="6">
    <source>
        <dbReference type="Proteomes" id="UP000184245"/>
    </source>
</evidence>
<dbReference type="GO" id="GO:0008168">
    <property type="term" value="F:methyltransferase activity"/>
    <property type="evidence" value="ECO:0007669"/>
    <property type="project" value="UniProtKB-KW"/>
</dbReference>
<dbReference type="STRING" id="1122155.SAMN02745158_03543"/>
<dbReference type="InterPro" id="IPR010426">
    <property type="entry name" value="MTTB_MeTrfase"/>
</dbReference>
<dbReference type="GO" id="GO:0032259">
    <property type="term" value="P:methylation"/>
    <property type="evidence" value="ECO:0007669"/>
    <property type="project" value="UniProtKB-KW"/>
</dbReference>
<dbReference type="EMBL" id="FQVI01000025">
    <property type="protein sequence ID" value="SHF39025.1"/>
    <property type="molecule type" value="Genomic_DNA"/>
</dbReference>
<dbReference type="RefSeq" id="WP_072854109.1">
    <property type="nucleotide sequence ID" value="NZ_FQVI01000025.1"/>
</dbReference>
<keyword evidence="3 4" id="KW-0808">Transferase</keyword>
<dbReference type="PIRSF" id="PIRSF037567">
    <property type="entry name" value="MTTB_MeTrfase"/>
    <property type="match status" value="1"/>
</dbReference>
<dbReference type="GO" id="GO:0015948">
    <property type="term" value="P:methanogenesis"/>
    <property type="evidence" value="ECO:0007669"/>
    <property type="project" value="UniProtKB-UniRule"/>
</dbReference>
<evidence type="ECO:0000256" key="2">
    <source>
        <dbReference type="ARBA" id="ARBA00022603"/>
    </source>
</evidence>
<sequence length="469" mass="51942">MQRYQLLTQNEIEQIHENSLRIMENVGIIFTYEPAKEILKKAGAKVDGDLIRFPREMVERELKNVPSSFTMYARNPKKNVEITCEKTAYVGPYGSPFVMDMDRGRRSGTLDDFINIVKICDKLDNIDIQSHISCEPNDIDVKIRAQVMVYNTLKYSDKPLMGSVYGYEKSKQCIEMASMLFGGMDAIKDKPVMASIPCTLTPLSYDNNMAGAIIAYAEAGQPQLVNSLSMAGMTTPATLAGLVSLQNAEVLAGIVLAQCVNPGTPIVYSASGSNADMSTGSLAIGSPEDAVVSLVNGQLCKYYQIPCRISGALSDSKMMDSQAAYESAITLMMAQMAGGNFILHAAGIIDTYSTTSFEKLIIDDEIIGYLRRINQGVTVNEETLAYDVIEEVGPRGIFLTHDHTLDNFRDEFYRPRLSNRQTYDQWHREGCTPIEKVANAKWKQIVADYGEPTLPADVDADLRKYIEAL</sequence>
<protein>
    <recommendedName>
        <fullName evidence="4">Methyltransferase</fullName>
        <ecNumber evidence="4">2.1.1.-</ecNumber>
    </recommendedName>
</protein>
<dbReference type="Gene3D" id="3.20.20.480">
    <property type="entry name" value="Trimethylamine methyltransferase-like"/>
    <property type="match status" value="1"/>
</dbReference>
<dbReference type="InterPro" id="IPR038601">
    <property type="entry name" value="MttB-like_sf"/>
</dbReference>
<dbReference type="Pfam" id="PF06253">
    <property type="entry name" value="MTTB"/>
    <property type="match status" value="1"/>
</dbReference>
<evidence type="ECO:0000256" key="3">
    <source>
        <dbReference type="ARBA" id="ARBA00022679"/>
    </source>
</evidence>
<evidence type="ECO:0000256" key="1">
    <source>
        <dbReference type="ARBA" id="ARBA00007137"/>
    </source>
</evidence>
<keyword evidence="2 5" id="KW-0489">Methyltransferase</keyword>
<evidence type="ECO:0000313" key="5">
    <source>
        <dbReference type="EMBL" id="SHF39025.1"/>
    </source>
</evidence>
<name>A0A1M5B9B3_9CLOT</name>
<gene>
    <name evidence="5" type="ORF">SAMN02745158_03543</name>
</gene>
<organism evidence="5 6">
    <name type="scientific">Lactonifactor longoviformis DSM 17459</name>
    <dbReference type="NCBI Taxonomy" id="1122155"/>
    <lineage>
        <taxon>Bacteria</taxon>
        <taxon>Bacillati</taxon>
        <taxon>Bacillota</taxon>
        <taxon>Clostridia</taxon>
        <taxon>Eubacteriales</taxon>
        <taxon>Clostridiaceae</taxon>
        <taxon>Lactonifactor</taxon>
    </lineage>
</organism>
<accession>A0A1M5B9B3</accession>
<reference evidence="5 6" key="1">
    <citation type="submission" date="2016-11" db="EMBL/GenBank/DDBJ databases">
        <authorList>
            <person name="Jaros S."/>
            <person name="Januszkiewicz K."/>
            <person name="Wedrychowicz H."/>
        </authorList>
    </citation>
    <scope>NUCLEOTIDE SEQUENCE [LARGE SCALE GENOMIC DNA]</scope>
    <source>
        <strain evidence="5 6">DSM 17459</strain>
    </source>
</reference>
<proteinExistence type="inferred from homology"/>
<dbReference type="AlphaFoldDB" id="A0A1M5B9B3"/>
<dbReference type="Proteomes" id="UP000184245">
    <property type="component" value="Unassembled WGS sequence"/>
</dbReference>
<keyword evidence="6" id="KW-1185">Reference proteome</keyword>